<evidence type="ECO:0000256" key="1">
    <source>
        <dbReference type="SAM" id="SignalP"/>
    </source>
</evidence>
<evidence type="ECO:0000313" key="3">
    <source>
        <dbReference type="Proteomes" id="UP000581769"/>
    </source>
</evidence>
<protein>
    <submittedName>
        <fullName evidence="2">Uncharacterized protein</fullName>
    </submittedName>
</protein>
<gene>
    <name evidence="2" type="ORF">BJY18_000126</name>
</gene>
<dbReference type="RefSeq" id="WP_184776815.1">
    <property type="nucleotide sequence ID" value="NZ_JACHMG010000001.1"/>
</dbReference>
<comment type="caution">
    <text evidence="2">The sequence shown here is derived from an EMBL/GenBank/DDBJ whole genome shotgun (WGS) entry which is preliminary data.</text>
</comment>
<dbReference type="AlphaFoldDB" id="A0A840IK01"/>
<evidence type="ECO:0000313" key="2">
    <source>
        <dbReference type="EMBL" id="MBB4682641.1"/>
    </source>
</evidence>
<feature type="chain" id="PRO_5032299208" evidence="1">
    <location>
        <begin position="33"/>
        <end position="209"/>
    </location>
</feature>
<dbReference type="Proteomes" id="UP000581769">
    <property type="component" value="Unassembled WGS sequence"/>
</dbReference>
<accession>A0A840IK01</accession>
<organism evidence="2 3">
    <name type="scientific">Amycolatopsis jiangsuensis</name>
    <dbReference type="NCBI Taxonomy" id="1181879"/>
    <lineage>
        <taxon>Bacteria</taxon>
        <taxon>Bacillati</taxon>
        <taxon>Actinomycetota</taxon>
        <taxon>Actinomycetes</taxon>
        <taxon>Pseudonocardiales</taxon>
        <taxon>Pseudonocardiaceae</taxon>
        <taxon>Amycolatopsis</taxon>
    </lineage>
</organism>
<keyword evidence="3" id="KW-1185">Reference proteome</keyword>
<keyword evidence="1" id="KW-0732">Signal</keyword>
<dbReference type="EMBL" id="JACHMG010000001">
    <property type="protein sequence ID" value="MBB4682641.1"/>
    <property type="molecule type" value="Genomic_DNA"/>
</dbReference>
<name>A0A840IK01_9PSEU</name>
<proteinExistence type="predicted"/>
<reference evidence="2 3" key="1">
    <citation type="submission" date="2020-08" db="EMBL/GenBank/DDBJ databases">
        <title>Sequencing the genomes of 1000 actinobacteria strains.</title>
        <authorList>
            <person name="Klenk H.-P."/>
        </authorList>
    </citation>
    <scope>NUCLEOTIDE SEQUENCE [LARGE SCALE GENOMIC DNA]</scope>
    <source>
        <strain evidence="2 3">DSM 45859</strain>
    </source>
</reference>
<feature type="signal peptide" evidence="1">
    <location>
        <begin position="1"/>
        <end position="32"/>
    </location>
</feature>
<sequence length="209" mass="22646">MNEKRPGLLRRVVVTAISAAVVSGLVSSLASAETVPSAPPVGALAEAPADPAVPAATEVPEATPEEKVEAIRSLGLDVDNSWFVLRDRDFVFKIFDTADPVRFPLVKEGALQAYRDGDAASTVFIRSGVSELAGRDRDNYARGQLERDQARKLKQSAAALVAMPVTDQQLDLGYRDFIYELWRFVTGYPKVKAAALEAYGAAEYSSRRS</sequence>